<evidence type="ECO:0000256" key="4">
    <source>
        <dbReference type="ARBA" id="ARBA00022741"/>
    </source>
</evidence>
<dbReference type="SUPFAM" id="SSF55073">
    <property type="entry name" value="Nucleotide cyclase"/>
    <property type="match status" value="1"/>
</dbReference>
<reference evidence="13 15" key="1">
    <citation type="journal article" date="2013" name="Curr. Biol.">
        <title>Shared signatures of parasitism and phylogenomics unite Cryptomycota and microsporidia.</title>
        <authorList>
            <person name="James T.Y."/>
            <person name="Pelin A."/>
            <person name="Bonen L."/>
            <person name="Ahrendt S."/>
            <person name="Sain D."/>
            <person name="Corradi N."/>
            <person name="Stajich J.E."/>
        </authorList>
    </citation>
    <scope>NUCLEOTIDE SEQUENCE [LARGE SCALE GENOMIC DNA]</scope>
    <source>
        <strain evidence="13 15">CSF55</strain>
        <strain evidence="13 15">CSF55</strain>
    </source>
</reference>
<evidence type="ECO:0000256" key="10">
    <source>
        <dbReference type="SAM" id="Coils"/>
    </source>
</evidence>
<dbReference type="GO" id="GO:0005886">
    <property type="term" value="C:plasma membrane"/>
    <property type="evidence" value="ECO:0007669"/>
    <property type="project" value="TreeGrafter"/>
</dbReference>
<dbReference type="InterPro" id="IPR029787">
    <property type="entry name" value="Nucleotide_cyclase"/>
</dbReference>
<dbReference type="OMA" id="PNICRIF"/>
<evidence type="ECO:0000313" key="13">
    <source>
        <dbReference type="EMBL" id="EPZ33401.1"/>
    </source>
</evidence>
<evidence type="ECO:0000313" key="14">
    <source>
        <dbReference type="EMBL" id="RKP20816.1"/>
    </source>
</evidence>
<dbReference type="InterPro" id="IPR035965">
    <property type="entry name" value="PAS-like_dom_sf"/>
</dbReference>
<dbReference type="PROSITE" id="PS50125">
    <property type="entry name" value="GUANYLATE_CYCLASE_2"/>
    <property type="match status" value="1"/>
</dbReference>
<feature type="domain" description="Guanylate cyclase" evidence="12">
    <location>
        <begin position="696"/>
        <end position="825"/>
    </location>
</feature>
<dbReference type="EMBL" id="KE561063">
    <property type="protein sequence ID" value="EPZ33401.1"/>
    <property type="molecule type" value="Genomic_DNA"/>
</dbReference>
<dbReference type="Proteomes" id="UP000281549">
    <property type="component" value="Unassembled WGS sequence"/>
</dbReference>
<evidence type="ECO:0000256" key="6">
    <source>
        <dbReference type="ARBA" id="ARBA00022840"/>
    </source>
</evidence>
<dbReference type="GO" id="GO:0004016">
    <property type="term" value="F:adenylate cyclase activity"/>
    <property type="evidence" value="ECO:0007669"/>
    <property type="project" value="TreeGrafter"/>
</dbReference>
<keyword evidence="6" id="KW-0067">ATP-binding</keyword>
<reference evidence="16" key="2">
    <citation type="journal article" date="2018" name="Nat. Microbiol.">
        <title>Leveraging single-cell genomics to expand the fungal tree of life.</title>
        <authorList>
            <person name="Ahrendt S.R."/>
            <person name="Quandt C.A."/>
            <person name="Ciobanu D."/>
            <person name="Clum A."/>
            <person name="Salamov A."/>
            <person name="Andreopoulos B."/>
            <person name="Cheng J.F."/>
            <person name="Woyke T."/>
            <person name="Pelin A."/>
            <person name="Henrissat B."/>
            <person name="Reynolds N.K."/>
            <person name="Benny G.L."/>
            <person name="Smith M.E."/>
            <person name="James T.Y."/>
            <person name="Grigoriev I.V."/>
        </authorList>
    </citation>
    <scope>NUCLEOTIDE SEQUENCE [LARGE SCALE GENOMIC DNA]</scope>
    <source>
        <strain evidence="16">CSF55</strain>
    </source>
</reference>
<dbReference type="InterPro" id="IPR050401">
    <property type="entry name" value="Cyclic_nucleotide_synthase"/>
</dbReference>
<gene>
    <name evidence="13" type="ORF">O9G_003904</name>
    <name evidence="14" type="ORF">ROZALSC1DRAFT_27730</name>
</gene>
<feature type="coiled-coil region" evidence="10">
    <location>
        <begin position="59"/>
        <end position="121"/>
    </location>
</feature>
<evidence type="ECO:0000259" key="12">
    <source>
        <dbReference type="PROSITE" id="PS50125"/>
    </source>
</evidence>
<keyword evidence="8" id="KW-0472">Membrane</keyword>
<dbReference type="GO" id="GO:0004383">
    <property type="term" value="F:guanylate cyclase activity"/>
    <property type="evidence" value="ECO:0007669"/>
    <property type="project" value="TreeGrafter"/>
</dbReference>
<evidence type="ECO:0000259" key="11">
    <source>
        <dbReference type="PROSITE" id="PS50112"/>
    </source>
</evidence>
<evidence type="ECO:0000256" key="8">
    <source>
        <dbReference type="ARBA" id="ARBA00023136"/>
    </source>
</evidence>
<dbReference type="HOGENOM" id="CLU_328765_0_0_1"/>
<accession>A0A075ASY4</accession>
<proteinExistence type="predicted"/>
<keyword evidence="15" id="KW-1185">Reference proteome</keyword>
<dbReference type="InterPro" id="IPR001054">
    <property type="entry name" value="A/G_cyclase"/>
</dbReference>
<dbReference type="FunFam" id="3.30.450.20:FF:000060">
    <property type="entry name" value="Sensor protein FixL"/>
    <property type="match status" value="1"/>
</dbReference>
<dbReference type="SUPFAM" id="SSF55785">
    <property type="entry name" value="PYP-like sensor domain (PAS domain)"/>
    <property type="match status" value="1"/>
</dbReference>
<dbReference type="InterPro" id="IPR000014">
    <property type="entry name" value="PAS"/>
</dbReference>
<dbReference type="Gene3D" id="3.30.450.20">
    <property type="entry name" value="PAS domain"/>
    <property type="match status" value="1"/>
</dbReference>
<dbReference type="GO" id="GO:0001653">
    <property type="term" value="F:peptide receptor activity"/>
    <property type="evidence" value="ECO:0007669"/>
    <property type="project" value="TreeGrafter"/>
</dbReference>
<keyword evidence="9" id="KW-0456">Lyase</keyword>
<evidence type="ECO:0000256" key="7">
    <source>
        <dbReference type="ARBA" id="ARBA00022989"/>
    </source>
</evidence>
<keyword evidence="3" id="KW-0812">Transmembrane</keyword>
<dbReference type="STRING" id="988480.A0A075ASY4"/>
<dbReference type="Pfam" id="PF13426">
    <property type="entry name" value="PAS_9"/>
    <property type="match status" value="1"/>
</dbReference>
<keyword evidence="5" id="KW-0418">Kinase</keyword>
<organism evidence="13 15">
    <name type="scientific">Rozella allomycis (strain CSF55)</name>
    <dbReference type="NCBI Taxonomy" id="988480"/>
    <lineage>
        <taxon>Eukaryota</taxon>
        <taxon>Fungi</taxon>
        <taxon>Fungi incertae sedis</taxon>
        <taxon>Cryptomycota</taxon>
        <taxon>Cryptomycota incertae sedis</taxon>
        <taxon>Rozella</taxon>
    </lineage>
</organism>
<evidence type="ECO:0000256" key="2">
    <source>
        <dbReference type="ARBA" id="ARBA00022679"/>
    </source>
</evidence>
<evidence type="ECO:0000313" key="15">
    <source>
        <dbReference type="Proteomes" id="UP000030755"/>
    </source>
</evidence>
<dbReference type="EMBL" id="ML005018">
    <property type="protein sequence ID" value="RKP20816.1"/>
    <property type="molecule type" value="Genomic_DNA"/>
</dbReference>
<dbReference type="GO" id="GO:0007168">
    <property type="term" value="P:receptor guanylyl cyclase signaling pathway"/>
    <property type="evidence" value="ECO:0007669"/>
    <property type="project" value="TreeGrafter"/>
</dbReference>
<evidence type="ECO:0000313" key="16">
    <source>
        <dbReference type="Proteomes" id="UP000281549"/>
    </source>
</evidence>
<protein>
    <submittedName>
        <fullName evidence="13">PAS domain-containing protein</fullName>
    </submittedName>
</protein>
<dbReference type="PANTHER" id="PTHR11920">
    <property type="entry name" value="GUANYLYL CYCLASE"/>
    <property type="match status" value="1"/>
</dbReference>
<name>A0A075ASY4_ROZAC</name>
<sequence length="874" mass="101041">MLQSIDYLKEIPEKKTEPLNDISVSPSIQENSSSHLVSHELALAASQRKEQTNMAIELAKNLRIEADAIAQQIQLAEMEFAKKEEEAFCKSRNEMEVSKLLERQQFELQEKRELHEKLIKERIERRNQKKMQKEQYREIKSQTERIHREVAAKNAYVSLKQTIKERRAGNDALILHVEAHHSRQQKQREAEQERHIANQRMLFEFEIRHLKEEEKEDKRKEFEFTVAQLKSINKKKGEQLRELQALELRQRHERIEKEDSFFEEAHMLQLSHSVAYQDALRSDQIQIHASKDKMLSLQESIKLLKLKAEHAAEIKKMKLTHKAQMKVLLNDHKTQSSVRAKRWQLNMLSSSEDNIIEEGEDDEVPEPLAMKDMKNRVDNSSRLSARSMSSSKMDELSVFDGAASDMDMAFDRGENDTQIKNLESQLQDLHHNHEELINKSRRQLNDLKAKQGQELSQLKVQHTEALILLDQYHEHDIKALRTSQKNEIDEIINVQMRETQMDANMRQAERKMVMEKQLLQSVLNTVLDGVIGITTEGIIQRFNPAAELMFGYKSEEVVNQNVSILMPQEHAIQHDQYISNYLSTGIKKVVGKTREVTAKKKDGTLFPISLSLSEVKEADFRVFTGIVRDLTRIKLEKEEKERLYKAKDDQVKSIIADLGTAKKKAKNLLKQILPAQIVDSLQAGETIPAENFDMCTIFYSDIVGYTTLSSQSSPVQIVHLLNDLYTMFDEIIEQYDVYKVETIGDSYMVASGLPKRNGDKHAYEIAKMSLHLLEGIKRFKVPHMPDYQLRIRIGLHSGMQHFVFGIKMPRYCLFGETVTFASKMESTSEPMSIQISEKTNQLLHSLGPFITEKRTDPKVKGGKNTLKIKVHIGI</sequence>
<evidence type="ECO:0000256" key="5">
    <source>
        <dbReference type="ARBA" id="ARBA00022777"/>
    </source>
</evidence>
<evidence type="ECO:0000256" key="3">
    <source>
        <dbReference type="ARBA" id="ARBA00022692"/>
    </source>
</evidence>
<dbReference type="Pfam" id="PF00211">
    <property type="entry name" value="Guanylate_cyc"/>
    <property type="match status" value="1"/>
</dbReference>
<dbReference type="FunFam" id="3.30.70.1230:FF:000030">
    <property type="entry name" value="Si:ch211-215j19.12"/>
    <property type="match status" value="1"/>
</dbReference>
<dbReference type="Proteomes" id="UP000030755">
    <property type="component" value="Unassembled WGS sequence"/>
</dbReference>
<comment type="subcellular location">
    <subcellularLocation>
        <location evidence="1">Membrane</location>
    </subcellularLocation>
</comment>
<dbReference type="PANTHER" id="PTHR11920:SF501">
    <property type="entry name" value="GUANYLATE CYCLASE 32E"/>
    <property type="match status" value="1"/>
</dbReference>
<feature type="domain" description="PAS" evidence="11">
    <location>
        <begin position="515"/>
        <end position="585"/>
    </location>
</feature>
<feature type="coiled-coil region" evidence="10">
    <location>
        <begin position="419"/>
        <end position="450"/>
    </location>
</feature>
<keyword evidence="10" id="KW-0175">Coiled coil</keyword>
<evidence type="ECO:0000256" key="9">
    <source>
        <dbReference type="ARBA" id="ARBA00023239"/>
    </source>
</evidence>
<keyword evidence="4" id="KW-0547">Nucleotide-binding</keyword>
<dbReference type="AlphaFoldDB" id="A0A075ASY4"/>
<dbReference type="CDD" id="cd07302">
    <property type="entry name" value="CHD"/>
    <property type="match status" value="1"/>
</dbReference>
<keyword evidence="2" id="KW-0808">Transferase</keyword>
<dbReference type="CDD" id="cd00130">
    <property type="entry name" value="PAS"/>
    <property type="match status" value="1"/>
</dbReference>
<dbReference type="GO" id="GO:0016301">
    <property type="term" value="F:kinase activity"/>
    <property type="evidence" value="ECO:0007669"/>
    <property type="project" value="UniProtKB-KW"/>
</dbReference>
<dbReference type="GO" id="GO:0035556">
    <property type="term" value="P:intracellular signal transduction"/>
    <property type="evidence" value="ECO:0007669"/>
    <property type="project" value="InterPro"/>
</dbReference>
<keyword evidence="7" id="KW-1133">Transmembrane helix</keyword>
<dbReference type="PROSITE" id="PS50112">
    <property type="entry name" value="PAS"/>
    <property type="match status" value="1"/>
</dbReference>
<dbReference type="GO" id="GO:0005524">
    <property type="term" value="F:ATP binding"/>
    <property type="evidence" value="ECO:0007669"/>
    <property type="project" value="UniProtKB-KW"/>
</dbReference>
<dbReference type="SMART" id="SM00044">
    <property type="entry name" value="CYCc"/>
    <property type="match status" value="1"/>
</dbReference>
<dbReference type="NCBIfam" id="TIGR00229">
    <property type="entry name" value="sensory_box"/>
    <property type="match status" value="1"/>
</dbReference>
<dbReference type="SMART" id="SM00091">
    <property type="entry name" value="PAS"/>
    <property type="match status" value="1"/>
</dbReference>
<reference evidence="14" key="3">
    <citation type="submission" date="2018-08" db="EMBL/GenBank/DDBJ databases">
        <title>Leveraging single-cell genomics to expand the Fungal Tree of Life.</title>
        <authorList>
            <consortium name="DOE Joint Genome Institute"/>
            <person name="Ahrendt S.R."/>
            <person name="Quandt C.A."/>
            <person name="Ciobanu D."/>
            <person name="Clum A."/>
            <person name="Salamov A."/>
            <person name="Andreopoulos B."/>
            <person name="Cheng J.-F."/>
            <person name="Woyke T."/>
            <person name="Pelin A."/>
            <person name="Henrissat B."/>
            <person name="Reynolds N."/>
            <person name="Benny G.L."/>
            <person name="Smith M.E."/>
            <person name="James T.Y."/>
            <person name="Grigoriev I.V."/>
        </authorList>
    </citation>
    <scope>NUCLEOTIDE SEQUENCE</scope>
    <source>
        <strain evidence="14">CSF55</strain>
    </source>
</reference>
<dbReference type="OrthoDB" id="60033at2759"/>
<dbReference type="Gene3D" id="3.30.70.1230">
    <property type="entry name" value="Nucleotide cyclase"/>
    <property type="match status" value="1"/>
</dbReference>
<evidence type="ECO:0000256" key="1">
    <source>
        <dbReference type="ARBA" id="ARBA00004370"/>
    </source>
</evidence>